<protein>
    <submittedName>
        <fullName evidence="1">Uncharacterized protein</fullName>
    </submittedName>
</protein>
<keyword evidence="2" id="KW-1185">Reference proteome</keyword>
<organism evidence="1 2">
    <name type="scientific">phage Lak_Megaphage_RVC_AP1_GC26</name>
    <dbReference type="NCBI Taxonomy" id="3109224"/>
    <lineage>
        <taxon>Viruses</taxon>
        <taxon>Duplodnaviria</taxon>
        <taxon>Heunggongvirae</taxon>
        <taxon>Uroviricota</taxon>
        <taxon>Caudoviricetes</taxon>
        <taxon>Caudoviricetes code 15 clade</taxon>
    </lineage>
</organism>
<evidence type="ECO:0000313" key="1">
    <source>
        <dbReference type="EMBL" id="WQJ54342.1"/>
    </source>
</evidence>
<sequence length="287" mass="34551">MDSYDRLIGKTLFEMKFNYYDNALREYSKDNIWFQSYNQLKYGIEDTCQYSYLKKCEQNYLYEGLLHTMDPNKALSKLKKYFDGFIHHAGIDYNPLQKDKTPLLYFYIYCDDYDDEYNKDALINLESVIYNLGYFIAVKKRQNDNYVFMLHPKFIYELTDYVYKECDGILYHITDYKTYQKIQKNGLIPRSKQFNGDNYPDRVYFYLKYNYNKLESYAKDLFKNKQNINNAVILKIDLKTRGSYIEGNKATMYIFFDDTKGQNSVFTYENIDPKCISLDREIKDISI</sequence>
<accession>A0ABZ0Z7W9</accession>
<name>A0ABZ0Z7W9_9CAUD</name>
<dbReference type="EMBL" id="OR769218">
    <property type="protein sequence ID" value="WQJ54342.1"/>
    <property type="molecule type" value="Genomic_DNA"/>
</dbReference>
<evidence type="ECO:0000313" key="2">
    <source>
        <dbReference type="Proteomes" id="UP001346559"/>
    </source>
</evidence>
<reference evidence="1 2" key="1">
    <citation type="submission" date="2023-11" db="EMBL/GenBank/DDBJ databases">
        <authorList>
            <person name="Cook R."/>
            <person name="Crisci M."/>
            <person name="Pye H."/>
            <person name="Adriaenssens E."/>
            <person name="Santini J."/>
        </authorList>
    </citation>
    <scope>NUCLEOTIDE SEQUENCE [LARGE SCALE GENOMIC DNA]</scope>
    <source>
        <strain evidence="1">Lak_Megaphage_RVC_AP1_GC26</strain>
    </source>
</reference>
<dbReference type="Proteomes" id="UP001346559">
    <property type="component" value="Segment"/>
</dbReference>
<proteinExistence type="predicted"/>